<accession>A0A8T0FJJ3</accession>
<evidence type="ECO:0000256" key="4">
    <source>
        <dbReference type="SAM" id="Phobius"/>
    </source>
</evidence>
<dbReference type="Proteomes" id="UP000807504">
    <property type="component" value="Unassembled WGS sequence"/>
</dbReference>
<name>A0A8T0FJJ3_ARGBR</name>
<evidence type="ECO:0000256" key="2">
    <source>
        <dbReference type="ARBA" id="ARBA00022737"/>
    </source>
</evidence>
<dbReference type="PROSITE" id="PS51450">
    <property type="entry name" value="LRR"/>
    <property type="match status" value="2"/>
</dbReference>
<dbReference type="InterPro" id="IPR032675">
    <property type="entry name" value="LRR_dom_sf"/>
</dbReference>
<evidence type="ECO:0000313" key="5">
    <source>
        <dbReference type="EMBL" id="KAF8791414.1"/>
    </source>
</evidence>
<keyword evidence="4" id="KW-0812">Transmembrane</keyword>
<dbReference type="PANTHER" id="PTHR48051">
    <property type="match status" value="1"/>
</dbReference>
<dbReference type="InterPro" id="IPR001611">
    <property type="entry name" value="Leu-rich_rpt"/>
</dbReference>
<comment type="caution">
    <text evidence="5">The sequence shown here is derived from an EMBL/GenBank/DDBJ whole genome shotgun (WGS) entry which is preliminary data.</text>
</comment>
<dbReference type="PANTHER" id="PTHR48051:SF1">
    <property type="entry name" value="RAS SUPPRESSOR PROTEIN 1"/>
    <property type="match status" value="1"/>
</dbReference>
<dbReference type="Pfam" id="PF00560">
    <property type="entry name" value="LRR_1"/>
    <property type="match status" value="1"/>
</dbReference>
<feature type="transmembrane region" description="Helical" evidence="4">
    <location>
        <begin position="244"/>
        <end position="269"/>
    </location>
</feature>
<evidence type="ECO:0000256" key="3">
    <source>
        <dbReference type="SAM" id="MobiDB-lite"/>
    </source>
</evidence>
<organism evidence="5 6">
    <name type="scientific">Argiope bruennichi</name>
    <name type="common">Wasp spider</name>
    <name type="synonym">Aranea bruennichi</name>
    <dbReference type="NCBI Taxonomy" id="94029"/>
    <lineage>
        <taxon>Eukaryota</taxon>
        <taxon>Metazoa</taxon>
        <taxon>Ecdysozoa</taxon>
        <taxon>Arthropoda</taxon>
        <taxon>Chelicerata</taxon>
        <taxon>Arachnida</taxon>
        <taxon>Araneae</taxon>
        <taxon>Araneomorphae</taxon>
        <taxon>Entelegynae</taxon>
        <taxon>Araneoidea</taxon>
        <taxon>Araneidae</taxon>
        <taxon>Argiope</taxon>
    </lineage>
</organism>
<keyword evidence="4" id="KW-1133">Transmembrane helix</keyword>
<evidence type="ECO:0000256" key="1">
    <source>
        <dbReference type="ARBA" id="ARBA00022614"/>
    </source>
</evidence>
<dbReference type="GO" id="GO:0005737">
    <property type="term" value="C:cytoplasm"/>
    <property type="evidence" value="ECO:0007669"/>
    <property type="project" value="TreeGrafter"/>
</dbReference>
<feature type="compositionally biased region" description="Basic and acidic residues" evidence="3">
    <location>
        <begin position="214"/>
        <end position="229"/>
    </location>
</feature>
<gene>
    <name evidence="5" type="ORF">HNY73_006284</name>
</gene>
<proteinExistence type="predicted"/>
<dbReference type="OrthoDB" id="1394818at2759"/>
<reference evidence="5" key="2">
    <citation type="submission" date="2020-06" db="EMBL/GenBank/DDBJ databases">
        <authorList>
            <person name="Sheffer M."/>
        </authorList>
    </citation>
    <scope>NUCLEOTIDE SEQUENCE</scope>
</reference>
<dbReference type="InterPro" id="IPR050216">
    <property type="entry name" value="LRR_domain-containing"/>
</dbReference>
<protein>
    <submittedName>
        <fullName evidence="5">Leucine-rich repeat-containing protein 59</fullName>
    </submittedName>
</protein>
<keyword evidence="2" id="KW-0677">Repeat</keyword>
<feature type="region of interest" description="Disordered" evidence="3">
    <location>
        <begin position="185"/>
        <end position="229"/>
    </location>
</feature>
<reference evidence="5" key="1">
    <citation type="journal article" date="2020" name="bioRxiv">
        <title>Chromosome-level reference genome of the European wasp spider Argiope bruennichi: a resource for studies on range expansion and evolutionary adaptation.</title>
        <authorList>
            <person name="Sheffer M.M."/>
            <person name="Hoppe A."/>
            <person name="Krehenwinkel H."/>
            <person name="Uhl G."/>
            <person name="Kuss A.W."/>
            <person name="Jensen L."/>
            <person name="Jensen C."/>
            <person name="Gillespie R.G."/>
            <person name="Hoff K.J."/>
            <person name="Prost S."/>
        </authorList>
    </citation>
    <scope>NUCLEOTIDE SEQUENCE</scope>
</reference>
<sequence length="334" mass="38235">MSLRDKVEGHELDLSLNVLTEIPVKELAAASKATHLDLSCNQIQSIPNDFATLTHLVKIDLSKNKIKELPANFGNLINLQYLDLYGNEITNLPVSFSRLKNLKWLDLKNNPLDPKLKNVAGDCLNEKECQACARKECQECARKVVAYMQSIESELEREKQKKLKATREKEAIERAKIERELEEQRRLKKAEKEKRKAESKAKREARDLQQNIRSSHERNSNVENKTDDGQFKGDEGKGISCIQIFMYIILAACAIAVIGYAWGIHVGYFSVPDVKPVTEKIAVALHFFISEVIELVRFYAPKVKGFCLKIIHRYMTNVTYFASQIEHILALYFH</sequence>
<dbReference type="Pfam" id="PF13855">
    <property type="entry name" value="LRR_8"/>
    <property type="match status" value="1"/>
</dbReference>
<keyword evidence="6" id="KW-1185">Reference proteome</keyword>
<keyword evidence="1" id="KW-0433">Leucine-rich repeat</keyword>
<dbReference type="AlphaFoldDB" id="A0A8T0FJJ3"/>
<dbReference type="SUPFAM" id="SSF52058">
    <property type="entry name" value="L domain-like"/>
    <property type="match status" value="1"/>
</dbReference>
<dbReference type="EMBL" id="JABXBU010000011">
    <property type="protein sequence ID" value="KAF8791414.1"/>
    <property type="molecule type" value="Genomic_DNA"/>
</dbReference>
<feature type="compositionally biased region" description="Basic and acidic residues" evidence="3">
    <location>
        <begin position="185"/>
        <end position="207"/>
    </location>
</feature>
<dbReference type="InterPro" id="IPR003591">
    <property type="entry name" value="Leu-rich_rpt_typical-subtyp"/>
</dbReference>
<dbReference type="SMART" id="SM00369">
    <property type="entry name" value="LRR_TYP"/>
    <property type="match status" value="4"/>
</dbReference>
<dbReference type="Gene3D" id="3.80.10.10">
    <property type="entry name" value="Ribonuclease Inhibitor"/>
    <property type="match status" value="1"/>
</dbReference>
<dbReference type="OMA" id="EKECQEC"/>
<feature type="transmembrane region" description="Helical" evidence="4">
    <location>
        <begin position="281"/>
        <end position="300"/>
    </location>
</feature>
<keyword evidence="4" id="KW-0472">Membrane</keyword>
<evidence type="ECO:0000313" key="6">
    <source>
        <dbReference type="Proteomes" id="UP000807504"/>
    </source>
</evidence>